<evidence type="ECO:0000313" key="2">
    <source>
        <dbReference type="Proteomes" id="UP001597252"/>
    </source>
</evidence>
<dbReference type="RefSeq" id="WP_379896404.1">
    <property type="nucleotide sequence ID" value="NZ_JBHTON010000019.1"/>
</dbReference>
<accession>A0ABW4E5A0</accession>
<evidence type="ECO:0000313" key="1">
    <source>
        <dbReference type="EMBL" id="MFD1485075.1"/>
    </source>
</evidence>
<sequence>MIIVWGIVGVLVSVAVTYWAMAGKATQMIARAKKSHKRSWH</sequence>
<comment type="caution">
    <text evidence="1">The sequence shown here is derived from an EMBL/GenBank/DDBJ whole genome shotgun (WGS) entry which is preliminary data.</text>
</comment>
<name>A0ABW4E5A0_9LACO</name>
<organism evidence="1 2">
    <name type="scientific">Lacticaseibacillus baoqingensis</name>
    <dbReference type="NCBI Taxonomy" id="2486013"/>
    <lineage>
        <taxon>Bacteria</taxon>
        <taxon>Bacillati</taxon>
        <taxon>Bacillota</taxon>
        <taxon>Bacilli</taxon>
        <taxon>Lactobacillales</taxon>
        <taxon>Lactobacillaceae</taxon>
        <taxon>Lacticaseibacillus</taxon>
    </lineage>
</organism>
<keyword evidence="2" id="KW-1185">Reference proteome</keyword>
<reference evidence="2" key="1">
    <citation type="journal article" date="2019" name="Int. J. Syst. Evol. Microbiol.">
        <title>The Global Catalogue of Microorganisms (GCM) 10K type strain sequencing project: providing services to taxonomists for standard genome sequencing and annotation.</title>
        <authorList>
            <consortium name="The Broad Institute Genomics Platform"/>
            <consortium name="The Broad Institute Genome Sequencing Center for Infectious Disease"/>
            <person name="Wu L."/>
            <person name="Ma J."/>
        </authorList>
    </citation>
    <scope>NUCLEOTIDE SEQUENCE [LARGE SCALE GENOMIC DNA]</scope>
    <source>
        <strain evidence="2">CCM 8903</strain>
    </source>
</reference>
<gene>
    <name evidence="1" type="ORF">ACFQ5J_07520</name>
</gene>
<proteinExistence type="predicted"/>
<dbReference type="EMBL" id="JBHTON010000019">
    <property type="protein sequence ID" value="MFD1485075.1"/>
    <property type="molecule type" value="Genomic_DNA"/>
</dbReference>
<protein>
    <submittedName>
        <fullName evidence="1">Uncharacterized protein</fullName>
    </submittedName>
</protein>
<dbReference type="Proteomes" id="UP001597252">
    <property type="component" value="Unassembled WGS sequence"/>
</dbReference>